<organism evidence="2 3">
    <name type="scientific">Phlyctema vagabunda</name>
    <dbReference type="NCBI Taxonomy" id="108571"/>
    <lineage>
        <taxon>Eukaryota</taxon>
        <taxon>Fungi</taxon>
        <taxon>Dikarya</taxon>
        <taxon>Ascomycota</taxon>
        <taxon>Pezizomycotina</taxon>
        <taxon>Leotiomycetes</taxon>
        <taxon>Helotiales</taxon>
        <taxon>Dermateaceae</taxon>
        <taxon>Phlyctema</taxon>
    </lineage>
</organism>
<accession>A0ABR4PV52</accession>
<name>A0ABR4PV52_9HELO</name>
<keyword evidence="3" id="KW-1185">Reference proteome</keyword>
<evidence type="ECO:0000313" key="2">
    <source>
        <dbReference type="EMBL" id="KAL3427240.1"/>
    </source>
</evidence>
<proteinExistence type="predicted"/>
<evidence type="ECO:0000256" key="1">
    <source>
        <dbReference type="SAM" id="MobiDB-lite"/>
    </source>
</evidence>
<protein>
    <recommendedName>
        <fullName evidence="4">PHD-type domain-containing protein</fullName>
    </recommendedName>
</protein>
<dbReference type="Proteomes" id="UP001629113">
    <property type="component" value="Unassembled WGS sequence"/>
</dbReference>
<dbReference type="CDD" id="cd15489">
    <property type="entry name" value="PHD_SF"/>
    <property type="match status" value="1"/>
</dbReference>
<evidence type="ECO:0000313" key="3">
    <source>
        <dbReference type="Proteomes" id="UP001629113"/>
    </source>
</evidence>
<gene>
    <name evidence="2" type="ORF">PVAG01_00749</name>
</gene>
<dbReference type="EMBL" id="JBFCZG010000001">
    <property type="protein sequence ID" value="KAL3427240.1"/>
    <property type="molecule type" value="Genomic_DNA"/>
</dbReference>
<reference evidence="2 3" key="1">
    <citation type="submission" date="2024-06" db="EMBL/GenBank/DDBJ databases">
        <title>Complete genome of Phlyctema vagabunda strain 19-DSS-EL-015.</title>
        <authorList>
            <person name="Fiorenzani C."/>
        </authorList>
    </citation>
    <scope>NUCLEOTIDE SEQUENCE [LARGE SCALE GENOMIC DNA]</scope>
    <source>
        <strain evidence="2 3">19-DSS-EL-015</strain>
    </source>
</reference>
<sequence>MAQIQLAGKKRKTPESVLNDKTRDDSADTLDNVSPPSILPNAAASIPEVAAPIPMGSRTRRNRTTFDSLSPKASNALPLETKSNFAGSCSPCKKCLEYEYDNSGDDDFISCFQCHMWYHKKCLTEGPRKRFKHELAIMGPVRSKDLLICHDCARNSDKYTRDIREAITVFYATIKEIKRHKKASKVQVQQEDYDQVLASGSLEGSLQPQSMVSDTKYSELKHENELLKMRLKDLETFKPANEDRFQTLQEITILDHIGFLKQLISDYVQTVERNLLHQGEGFFQQLQSLQNKAFDSSHIMRDILGIKKSAAFSVDHRLEKLNSEILYISLMWWFIFDIIASFQKKDLPEVKLLGSFSTAVKKFSYQRWPTKQSMIWEEILLRAWETKFFGSAFEAAEKSLTDSFNPIMGSILEPAALSGPKRKEILGKIVNKTVSLSTYLSASRYAPRPIKPMLDEAFDPEKHEASDRDFMDQSKEQQRKGKIIWIIRPGIEISDSTSGHCLTLKAQVIVA</sequence>
<feature type="region of interest" description="Disordered" evidence="1">
    <location>
        <begin position="1"/>
        <end position="38"/>
    </location>
</feature>
<evidence type="ECO:0008006" key="4">
    <source>
        <dbReference type="Google" id="ProtNLM"/>
    </source>
</evidence>
<comment type="caution">
    <text evidence="2">The sequence shown here is derived from an EMBL/GenBank/DDBJ whole genome shotgun (WGS) entry which is preliminary data.</text>
</comment>